<dbReference type="EMBL" id="QICN01000015">
    <property type="protein sequence ID" value="PXV63718.1"/>
    <property type="molecule type" value="Genomic_DNA"/>
</dbReference>
<evidence type="ECO:0000313" key="2">
    <source>
        <dbReference type="EMBL" id="PXV63718.1"/>
    </source>
</evidence>
<dbReference type="OrthoDB" id="7068842at2"/>
<protein>
    <submittedName>
        <fullName evidence="2">Uncharacterized protein</fullName>
    </submittedName>
</protein>
<comment type="caution">
    <text evidence="2">The sequence shown here is derived from an EMBL/GenBank/DDBJ whole genome shotgun (WGS) entry which is preliminary data.</text>
</comment>
<proteinExistence type="predicted"/>
<dbReference type="RefSeq" id="WP_146216672.1">
    <property type="nucleotide sequence ID" value="NZ_CAKZQT010000014.1"/>
</dbReference>
<reference evidence="2 3" key="1">
    <citation type="submission" date="2018-04" db="EMBL/GenBank/DDBJ databases">
        <title>Genomic Encyclopedia of Type Strains, Phase IV (KMG-IV): sequencing the most valuable type-strain genomes for metagenomic binning, comparative biology and taxonomic classification.</title>
        <authorList>
            <person name="Goeker M."/>
        </authorList>
    </citation>
    <scope>NUCLEOTIDE SEQUENCE [LARGE SCALE GENOMIC DNA]</scope>
    <source>
        <strain evidence="2 3">DSM 104150</strain>
    </source>
</reference>
<name>A0A318E4V0_9GAMM</name>
<dbReference type="Proteomes" id="UP000248330">
    <property type="component" value="Unassembled WGS sequence"/>
</dbReference>
<gene>
    <name evidence="2" type="ORF">C8D93_11527</name>
</gene>
<evidence type="ECO:0000256" key="1">
    <source>
        <dbReference type="SAM" id="MobiDB-lite"/>
    </source>
</evidence>
<keyword evidence="3" id="KW-1185">Reference proteome</keyword>
<feature type="region of interest" description="Disordered" evidence="1">
    <location>
        <begin position="68"/>
        <end position="91"/>
    </location>
</feature>
<accession>A0A318E4V0</accession>
<dbReference type="AlphaFoldDB" id="A0A318E4V0"/>
<organism evidence="2 3">
    <name type="scientific">Sinimarinibacterium flocculans</name>
    <dbReference type="NCBI Taxonomy" id="985250"/>
    <lineage>
        <taxon>Bacteria</taxon>
        <taxon>Pseudomonadati</taxon>
        <taxon>Pseudomonadota</taxon>
        <taxon>Gammaproteobacteria</taxon>
        <taxon>Nevskiales</taxon>
        <taxon>Nevskiaceae</taxon>
        <taxon>Sinimarinibacterium</taxon>
    </lineage>
</organism>
<sequence length="91" mass="10270">MAADQTIRFAREIRLRRRGHPEQMLRVLQDHAGWYYVLRLAGTQDFGPYLLEEITGAFDVEPEPLSVHELCQGPSNGESGADPPNSEDHPL</sequence>
<evidence type="ECO:0000313" key="3">
    <source>
        <dbReference type="Proteomes" id="UP000248330"/>
    </source>
</evidence>